<dbReference type="Proteomes" id="UP000467840">
    <property type="component" value="Chromosome 15"/>
</dbReference>
<keyword evidence="5 9" id="KW-0378">Hydrolase</keyword>
<keyword evidence="7" id="KW-0961">Cell wall biogenesis/degradation</keyword>
<dbReference type="SUPFAM" id="SSF51126">
    <property type="entry name" value="Pectin lyase-like"/>
    <property type="match status" value="2"/>
</dbReference>
<feature type="active site" evidence="8">
    <location>
        <position position="525"/>
    </location>
</feature>
<organism evidence="10 11">
    <name type="scientific">Hevea brasiliensis</name>
    <name type="common">Para rubber tree</name>
    <name type="synonym">Siphonia brasiliensis</name>
    <dbReference type="NCBI Taxonomy" id="3981"/>
    <lineage>
        <taxon>Eukaryota</taxon>
        <taxon>Viridiplantae</taxon>
        <taxon>Streptophyta</taxon>
        <taxon>Embryophyta</taxon>
        <taxon>Tracheophyta</taxon>
        <taxon>Spermatophyta</taxon>
        <taxon>Magnoliopsida</taxon>
        <taxon>eudicotyledons</taxon>
        <taxon>Gunneridae</taxon>
        <taxon>Pentapetalae</taxon>
        <taxon>rosids</taxon>
        <taxon>fabids</taxon>
        <taxon>Malpighiales</taxon>
        <taxon>Euphorbiaceae</taxon>
        <taxon>Crotonoideae</taxon>
        <taxon>Micrandreae</taxon>
        <taxon>Hevea</taxon>
    </lineage>
</organism>
<evidence type="ECO:0000313" key="11">
    <source>
        <dbReference type="Proteomes" id="UP000467840"/>
    </source>
</evidence>
<proteinExistence type="inferred from homology"/>
<dbReference type="GO" id="GO:0005975">
    <property type="term" value="P:carbohydrate metabolic process"/>
    <property type="evidence" value="ECO:0007669"/>
    <property type="project" value="InterPro"/>
</dbReference>
<evidence type="ECO:0000256" key="8">
    <source>
        <dbReference type="PROSITE-ProRule" id="PRU10052"/>
    </source>
</evidence>
<comment type="caution">
    <text evidence="10">The sequence shown here is derived from an EMBL/GenBank/DDBJ whole genome shotgun (WGS) entry which is preliminary data.</text>
</comment>
<evidence type="ECO:0000256" key="6">
    <source>
        <dbReference type="ARBA" id="ARBA00023295"/>
    </source>
</evidence>
<evidence type="ECO:0000313" key="10">
    <source>
        <dbReference type="EMBL" id="KAF2314774.1"/>
    </source>
</evidence>
<comment type="subcellular location">
    <subcellularLocation>
        <location evidence="1">Secreted</location>
        <location evidence="1">Cell wall</location>
    </subcellularLocation>
</comment>
<evidence type="ECO:0000256" key="7">
    <source>
        <dbReference type="ARBA" id="ARBA00023316"/>
    </source>
</evidence>
<keyword evidence="3" id="KW-0134">Cell wall</keyword>
<evidence type="ECO:0000256" key="3">
    <source>
        <dbReference type="ARBA" id="ARBA00022512"/>
    </source>
</evidence>
<dbReference type="PANTHER" id="PTHR31375">
    <property type="match status" value="1"/>
</dbReference>
<dbReference type="AlphaFoldDB" id="A0A6A6MNB7"/>
<evidence type="ECO:0000256" key="9">
    <source>
        <dbReference type="RuleBase" id="RU361169"/>
    </source>
</evidence>
<dbReference type="GO" id="GO:0071555">
    <property type="term" value="P:cell wall organization"/>
    <property type="evidence" value="ECO:0007669"/>
    <property type="project" value="UniProtKB-KW"/>
</dbReference>
<evidence type="ECO:0000256" key="5">
    <source>
        <dbReference type="ARBA" id="ARBA00022801"/>
    </source>
</evidence>
<dbReference type="GO" id="GO:0004650">
    <property type="term" value="F:polygalacturonase activity"/>
    <property type="evidence" value="ECO:0007669"/>
    <property type="project" value="InterPro"/>
</dbReference>
<comment type="similarity">
    <text evidence="2 9">Belongs to the glycosyl hydrolase 28 family.</text>
</comment>
<evidence type="ECO:0000256" key="2">
    <source>
        <dbReference type="ARBA" id="ARBA00008834"/>
    </source>
</evidence>
<evidence type="ECO:0000256" key="1">
    <source>
        <dbReference type="ARBA" id="ARBA00004191"/>
    </source>
</evidence>
<dbReference type="FunFam" id="2.160.20.10:FF:000004">
    <property type="entry name" value="Pectin lyase-like superfamily protein"/>
    <property type="match status" value="2"/>
</dbReference>
<dbReference type="InterPro" id="IPR000743">
    <property type="entry name" value="Glyco_hydro_28"/>
</dbReference>
<keyword evidence="4" id="KW-0964">Secreted</keyword>
<dbReference type="Gene3D" id="2.160.20.10">
    <property type="entry name" value="Single-stranded right-handed beta-helix, Pectin lyase-like"/>
    <property type="match status" value="2"/>
</dbReference>
<name>A0A6A6MNB7_HEVBR</name>
<gene>
    <name evidence="10" type="ORF">GH714_033515</name>
</gene>
<evidence type="ECO:0000256" key="4">
    <source>
        <dbReference type="ARBA" id="ARBA00022525"/>
    </source>
</evidence>
<accession>A0A6A6MNB7</accession>
<dbReference type="Pfam" id="PF00295">
    <property type="entry name" value="Glyco_hydro_28"/>
    <property type="match status" value="2"/>
</dbReference>
<dbReference type="SMART" id="SM00710">
    <property type="entry name" value="PbH1"/>
    <property type="match status" value="10"/>
</dbReference>
<sequence length="677" mass="71811">MEGTLKAPTNPGDLGGDCWVRFRDVDGLKVSGGGTFDGQGEVAWKQNNCAKTANCKALPMNIRFDFVTNAMIQDITSLDSKNFHINVMGCKNITFKHVTITAPEDSANTDGIHMGRCNGVNIIDTNIGTGDDCISIGDGSQQVTISGVTCGPGHGISVGSLGKYKNEEPVVGIFVKSCQITGTSNGVRIKSWPGMYAGTASDIHFEDITMKNVSNPVLIDQTYCPWGQCNEKATSNVKLSEISFKRIKGTSATALAVKLACSRTLPCEKVELGDIDLTYSGNEGPAKSECTNIKPIVSGKLNPPGYLPGVFNVKKYGAKSDGSSDISQALLSAWKEACAATGSTIVFIQKGDYALRQVDLVGPCKGDITFKLEGTLKAPTNPGDLGGDCWVRFRDVDGLKVSGGGTFDGQGEVAWKQNNCAKTANCKALPMNIRFDFVTNAMIQDITSLDSKNFHINVMGCKNITFKHVTITAPEDSANTDGIHMGRCNGVNIIDTNIGTGDDCISIGDGSQQVTISGVTCGPGHGISVGSLGKYKNEEPVVGIFVKSCQITSTSNGVRIKSWPGMYAGTASDIHFEDITMKNVSNPVLIDQTYCPWGQCNEKATSNVKLSEISFKRIKGTSATALAVKLACSRTLPCEKVELGDIDLTYSGNEGPAKSECTNVKPIVSGKLNPPGC</sequence>
<reference evidence="10 11" key="1">
    <citation type="journal article" date="2020" name="Mol. Plant">
        <title>The Chromosome-Based Rubber Tree Genome Provides New Insights into Spurge Genome Evolution and Rubber Biosynthesis.</title>
        <authorList>
            <person name="Liu J."/>
            <person name="Shi C."/>
            <person name="Shi C.C."/>
            <person name="Li W."/>
            <person name="Zhang Q.J."/>
            <person name="Zhang Y."/>
            <person name="Li K."/>
            <person name="Lu H.F."/>
            <person name="Shi C."/>
            <person name="Zhu S.T."/>
            <person name="Xiao Z.Y."/>
            <person name="Nan H."/>
            <person name="Yue Y."/>
            <person name="Zhu X.G."/>
            <person name="Wu Y."/>
            <person name="Hong X.N."/>
            <person name="Fan G.Y."/>
            <person name="Tong Y."/>
            <person name="Zhang D."/>
            <person name="Mao C.L."/>
            <person name="Liu Y.L."/>
            <person name="Hao S.J."/>
            <person name="Liu W.Q."/>
            <person name="Lv M.Q."/>
            <person name="Zhang H.B."/>
            <person name="Liu Y."/>
            <person name="Hu-Tang G.R."/>
            <person name="Wang J.P."/>
            <person name="Wang J.H."/>
            <person name="Sun Y.H."/>
            <person name="Ni S.B."/>
            <person name="Chen W.B."/>
            <person name="Zhang X.C."/>
            <person name="Jiao Y.N."/>
            <person name="Eichler E.E."/>
            <person name="Li G.H."/>
            <person name="Liu X."/>
            <person name="Gao L.Z."/>
        </authorList>
    </citation>
    <scope>NUCLEOTIDE SEQUENCE [LARGE SCALE GENOMIC DNA]</scope>
    <source>
        <strain evidence="11">cv. GT1</strain>
        <tissue evidence="10">Leaf</tissue>
    </source>
</reference>
<dbReference type="InterPro" id="IPR011050">
    <property type="entry name" value="Pectin_lyase_fold/virulence"/>
</dbReference>
<dbReference type="PROSITE" id="PS00502">
    <property type="entry name" value="POLYGALACTURONASE"/>
    <property type="match status" value="2"/>
</dbReference>
<keyword evidence="11" id="KW-1185">Reference proteome</keyword>
<dbReference type="EMBL" id="JAAGAX010000005">
    <property type="protein sequence ID" value="KAF2314774.1"/>
    <property type="molecule type" value="Genomic_DNA"/>
</dbReference>
<dbReference type="InterPro" id="IPR006626">
    <property type="entry name" value="PbH1"/>
</dbReference>
<feature type="active site" evidence="8">
    <location>
        <position position="154"/>
    </location>
</feature>
<dbReference type="InterPro" id="IPR012334">
    <property type="entry name" value="Pectin_lyas_fold"/>
</dbReference>
<keyword evidence="6 9" id="KW-0326">Glycosidase</keyword>
<protein>
    <submittedName>
        <fullName evidence="10">Uncharacterized protein</fullName>
    </submittedName>
</protein>